<accession>A0A256FK11</accession>
<protein>
    <submittedName>
        <fullName evidence="1">Uncharacterized protein</fullName>
    </submittedName>
</protein>
<evidence type="ECO:0000313" key="2">
    <source>
        <dbReference type="Proteomes" id="UP000215590"/>
    </source>
</evidence>
<evidence type="ECO:0000313" key="1">
    <source>
        <dbReference type="EMBL" id="OYR15108.1"/>
    </source>
</evidence>
<keyword evidence="2" id="KW-1185">Reference proteome</keyword>
<proteinExistence type="predicted"/>
<name>A0A256FK11_9HYPH</name>
<comment type="caution">
    <text evidence="1">The sequence shown here is derived from an EMBL/GenBank/DDBJ whole genome shotgun (WGS) entry which is preliminary data.</text>
</comment>
<sequence>MIRILIGVVIILSGLSSSIADVLERQVARHIRSEGFWCDVISDIRPALHLKKNNENPVKVTCDDGSRFAQYLLIFDQNNKLISIQKLQ</sequence>
<gene>
    <name evidence="1" type="ORF">CEV31_3149</name>
</gene>
<dbReference type="AlphaFoldDB" id="A0A256FK11"/>
<organism evidence="1 2">
    <name type="scientific">Brucella thiophenivorans</name>
    <dbReference type="NCBI Taxonomy" id="571255"/>
    <lineage>
        <taxon>Bacteria</taxon>
        <taxon>Pseudomonadati</taxon>
        <taxon>Pseudomonadota</taxon>
        <taxon>Alphaproteobacteria</taxon>
        <taxon>Hyphomicrobiales</taxon>
        <taxon>Brucellaceae</taxon>
        <taxon>Brucella/Ochrobactrum group</taxon>
        <taxon>Brucella</taxon>
    </lineage>
</organism>
<reference evidence="1 2" key="1">
    <citation type="submission" date="2017-07" db="EMBL/GenBank/DDBJ databases">
        <title>Phylogenetic study on the rhizospheric bacterium Ochrobactrum sp. A44.</title>
        <authorList>
            <person name="Krzyzanowska D.M."/>
            <person name="Ossowicki A."/>
            <person name="Rajewska M."/>
            <person name="Maciag T."/>
            <person name="Kaczynski Z."/>
            <person name="Czerwicka M."/>
            <person name="Jafra S."/>
        </authorList>
    </citation>
    <scope>NUCLEOTIDE SEQUENCE [LARGE SCALE GENOMIC DNA]</scope>
    <source>
        <strain evidence="1 2">DSM 7216</strain>
    </source>
</reference>
<dbReference type="EMBL" id="NNRJ01000051">
    <property type="protein sequence ID" value="OYR15108.1"/>
    <property type="molecule type" value="Genomic_DNA"/>
</dbReference>
<dbReference type="Proteomes" id="UP000215590">
    <property type="component" value="Unassembled WGS sequence"/>
</dbReference>